<name>A0A1M3KVE0_9BACT</name>
<dbReference type="STRING" id="1895771.BGO89_13655"/>
<sequence>MLDRNSMLSFLKEYHWIKGELWVNFDYVNQLSKDFDYFKDGFDERGKIIEELREKIQELESKIL</sequence>
<comment type="caution">
    <text evidence="1">The sequence shown here is derived from an EMBL/GenBank/DDBJ whole genome shotgun (WGS) entry which is preliminary data.</text>
</comment>
<protein>
    <submittedName>
        <fullName evidence="1">Uncharacterized protein</fullName>
    </submittedName>
</protein>
<evidence type="ECO:0000313" key="1">
    <source>
        <dbReference type="EMBL" id="OJX56373.1"/>
    </source>
</evidence>
<dbReference type="EMBL" id="MKVH01000025">
    <property type="protein sequence ID" value="OJX56373.1"/>
    <property type="molecule type" value="Genomic_DNA"/>
</dbReference>
<dbReference type="Proteomes" id="UP000184233">
    <property type="component" value="Unassembled WGS sequence"/>
</dbReference>
<proteinExistence type="predicted"/>
<reference evidence="1 2" key="1">
    <citation type="submission" date="2016-09" db="EMBL/GenBank/DDBJ databases">
        <title>Genome-resolved meta-omics ties microbial dynamics to process performance in biotechnology for thiocyanate degradation.</title>
        <authorList>
            <person name="Kantor R.S."/>
            <person name="Huddy R.J."/>
            <person name="Iyer R."/>
            <person name="Thomas B.C."/>
            <person name="Brown C.T."/>
            <person name="Anantharaman K."/>
            <person name="Tringe S."/>
            <person name="Hettich R.L."/>
            <person name="Harrison S.T."/>
            <person name="Banfield J.F."/>
        </authorList>
    </citation>
    <scope>NUCLEOTIDE SEQUENCE [LARGE SCALE GENOMIC DNA]</scope>
    <source>
        <strain evidence="1">59-99</strain>
    </source>
</reference>
<gene>
    <name evidence="1" type="ORF">BGO89_13655</name>
</gene>
<accession>A0A1M3KVE0</accession>
<evidence type="ECO:0000313" key="2">
    <source>
        <dbReference type="Proteomes" id="UP000184233"/>
    </source>
</evidence>
<dbReference type="AlphaFoldDB" id="A0A1M3KVE0"/>
<organism evidence="1 2">
    <name type="scientific">Candidatus Kapaibacterium thiocyanatum</name>
    <dbReference type="NCBI Taxonomy" id="1895771"/>
    <lineage>
        <taxon>Bacteria</taxon>
        <taxon>Pseudomonadati</taxon>
        <taxon>Candidatus Kapaibacteriota</taxon>
        <taxon>Candidatus Kapaibacteriia</taxon>
        <taxon>Candidatus Kapaibacteriales</taxon>
        <taxon>Candidatus Kapaibacteriaceae</taxon>
        <taxon>Candidatus Kapaibacterium</taxon>
    </lineage>
</organism>